<dbReference type="RefSeq" id="WP_092791133.1">
    <property type="nucleotide sequence ID" value="NZ_FOPC01000006.1"/>
</dbReference>
<keyword evidence="3" id="KW-0808">Transferase</keyword>
<dbReference type="GO" id="GO:0008168">
    <property type="term" value="F:methyltransferase activity"/>
    <property type="evidence" value="ECO:0007669"/>
    <property type="project" value="UniProtKB-KW"/>
</dbReference>
<evidence type="ECO:0000259" key="2">
    <source>
        <dbReference type="Pfam" id="PF13847"/>
    </source>
</evidence>
<feature type="domain" description="Methyltransferase" evidence="2">
    <location>
        <begin position="85"/>
        <end position="211"/>
    </location>
</feature>
<dbReference type="PANTHER" id="PTHR43861">
    <property type="entry name" value="TRANS-ACONITATE 2-METHYLTRANSFERASE-RELATED"/>
    <property type="match status" value="1"/>
</dbReference>
<proteinExistence type="predicted"/>
<protein>
    <submittedName>
        <fullName evidence="3">Methyltransferase domain-containing protein</fullName>
    </submittedName>
</protein>
<dbReference type="InterPro" id="IPR025714">
    <property type="entry name" value="Methyltranfer_dom"/>
</dbReference>
<keyword evidence="4" id="KW-1185">Reference proteome</keyword>
<dbReference type="AlphaFoldDB" id="A0A1I2TSX3"/>
<evidence type="ECO:0000256" key="1">
    <source>
        <dbReference type="SAM" id="SignalP"/>
    </source>
</evidence>
<sequence length="241" mass="27013">MTHLQKSALFLSLGLILFWPAISQAQKSDAPYTFETPSRDGTGKFYLGREISQIMGFQGMKWLERSSREREEGVSKAISNLPISEESVVADIGAGSGYYTFRIAPLVPEGKVLAVEIQDEAIRFLENKSQELGFDQVEAVKGNSYSPNLPENAVDVAIMVDVYHELAYPAEMLQALRSSLKTNGKLILIEYRGEDPSIPIKPLHKMTQAQAEKELNENGFRLVENGDFLPIQHYLIFEKLD</sequence>
<dbReference type="EMBL" id="FOPC01000006">
    <property type="protein sequence ID" value="SFG65461.1"/>
    <property type="molecule type" value="Genomic_DNA"/>
</dbReference>
<dbReference type="SUPFAM" id="SSF53335">
    <property type="entry name" value="S-adenosyl-L-methionine-dependent methyltransferases"/>
    <property type="match status" value="1"/>
</dbReference>
<dbReference type="STRING" id="435880.SAMN04487988_10685"/>
<dbReference type="Proteomes" id="UP000199642">
    <property type="component" value="Unassembled WGS sequence"/>
</dbReference>
<dbReference type="Gene3D" id="3.40.50.150">
    <property type="entry name" value="Vaccinia Virus protein VP39"/>
    <property type="match status" value="1"/>
</dbReference>
<feature type="signal peptide" evidence="1">
    <location>
        <begin position="1"/>
        <end position="25"/>
    </location>
</feature>
<dbReference type="OrthoDB" id="9784101at2"/>
<dbReference type="InterPro" id="IPR029063">
    <property type="entry name" value="SAM-dependent_MTases_sf"/>
</dbReference>
<reference evidence="4" key="1">
    <citation type="submission" date="2016-10" db="EMBL/GenBank/DDBJ databases">
        <authorList>
            <person name="Varghese N."/>
            <person name="Submissions S."/>
        </authorList>
    </citation>
    <scope>NUCLEOTIDE SEQUENCE [LARGE SCALE GENOMIC DNA]</scope>
    <source>
        <strain evidence="4">DSM 19315</strain>
    </source>
</reference>
<organism evidence="3 4">
    <name type="scientific">Algoriphagus hitonicola</name>
    <dbReference type="NCBI Taxonomy" id="435880"/>
    <lineage>
        <taxon>Bacteria</taxon>
        <taxon>Pseudomonadati</taxon>
        <taxon>Bacteroidota</taxon>
        <taxon>Cytophagia</taxon>
        <taxon>Cytophagales</taxon>
        <taxon>Cyclobacteriaceae</taxon>
        <taxon>Algoriphagus</taxon>
    </lineage>
</organism>
<evidence type="ECO:0000313" key="3">
    <source>
        <dbReference type="EMBL" id="SFG65461.1"/>
    </source>
</evidence>
<dbReference type="GO" id="GO:0032259">
    <property type="term" value="P:methylation"/>
    <property type="evidence" value="ECO:0007669"/>
    <property type="project" value="UniProtKB-KW"/>
</dbReference>
<accession>A0A1I2TSX3</accession>
<keyword evidence="3" id="KW-0489">Methyltransferase</keyword>
<dbReference type="Pfam" id="PF13847">
    <property type="entry name" value="Methyltransf_31"/>
    <property type="match status" value="1"/>
</dbReference>
<feature type="chain" id="PRO_5011767456" evidence="1">
    <location>
        <begin position="26"/>
        <end position="241"/>
    </location>
</feature>
<gene>
    <name evidence="3" type="ORF">SAMN04487988_10685</name>
</gene>
<name>A0A1I2TSX3_9BACT</name>
<evidence type="ECO:0000313" key="4">
    <source>
        <dbReference type="Proteomes" id="UP000199642"/>
    </source>
</evidence>
<dbReference type="CDD" id="cd02440">
    <property type="entry name" value="AdoMet_MTases"/>
    <property type="match status" value="1"/>
</dbReference>
<keyword evidence="1" id="KW-0732">Signal</keyword>